<accession>A0A6I6H931</accession>
<dbReference type="EMBL" id="CP046622">
    <property type="protein sequence ID" value="QGW82189.1"/>
    <property type="molecule type" value="Genomic_DNA"/>
</dbReference>
<dbReference type="Gene3D" id="1.20.120.520">
    <property type="entry name" value="nmb1532 protein domain like"/>
    <property type="match status" value="1"/>
</dbReference>
<dbReference type="OrthoDB" id="8853755at2"/>
<evidence type="ECO:0000259" key="1">
    <source>
        <dbReference type="Pfam" id="PF01814"/>
    </source>
</evidence>
<sequence>MLAAECAWAILRAEHVRTRELLDCLREAMKAGGEASVRQRATSAIEIIERLRAFEENTHRPKGVVMLNILRGRSREADELLEQLDAESECCNGLISQATLLLERARSGDPDAAGQAGALLRQHRQFMSTHLDKEDTLLHSQTALLLTAEEWATVVSSISKEVGAARKREHRRLSVRG</sequence>
<protein>
    <submittedName>
        <fullName evidence="2">Hemerythrin domain-containing protein</fullName>
    </submittedName>
</protein>
<organism evidence="2 3">
    <name type="scientific">Variovorax paradoxus</name>
    <dbReference type="NCBI Taxonomy" id="34073"/>
    <lineage>
        <taxon>Bacteria</taxon>
        <taxon>Pseudomonadati</taxon>
        <taxon>Pseudomonadota</taxon>
        <taxon>Betaproteobacteria</taxon>
        <taxon>Burkholderiales</taxon>
        <taxon>Comamonadaceae</taxon>
        <taxon>Variovorax</taxon>
    </lineage>
</organism>
<dbReference type="AlphaFoldDB" id="A0A6I6H931"/>
<dbReference type="RefSeq" id="WP_157613556.1">
    <property type="nucleotide sequence ID" value="NZ_CP046622.1"/>
</dbReference>
<proteinExistence type="predicted"/>
<dbReference type="Proteomes" id="UP000425817">
    <property type="component" value="Chromosome"/>
</dbReference>
<feature type="domain" description="Hemerythrin-like" evidence="1">
    <location>
        <begin position="9"/>
        <end position="139"/>
    </location>
</feature>
<name>A0A6I6H931_VARPD</name>
<evidence type="ECO:0000313" key="3">
    <source>
        <dbReference type="Proteomes" id="UP000425817"/>
    </source>
</evidence>
<dbReference type="InterPro" id="IPR012312">
    <property type="entry name" value="Hemerythrin-like"/>
</dbReference>
<gene>
    <name evidence="2" type="ORF">GOQ09_11595</name>
</gene>
<evidence type="ECO:0000313" key="2">
    <source>
        <dbReference type="EMBL" id="QGW82189.1"/>
    </source>
</evidence>
<reference evidence="2 3" key="1">
    <citation type="submission" date="2019-12" db="EMBL/GenBank/DDBJ databases">
        <title>Hybrid Genome Assemblies of two High G+C Isolates from Undergraduate Microbiology Courses.</title>
        <authorList>
            <person name="Ne Ville C.J."/>
            <person name="Enright D."/>
            <person name="Hernandez I."/>
            <person name="Dodsworth J."/>
            <person name="Orwin P.M."/>
        </authorList>
    </citation>
    <scope>NUCLEOTIDE SEQUENCE [LARGE SCALE GENOMIC DNA]</scope>
    <source>
        <strain evidence="2 3">CSUSB</strain>
    </source>
</reference>
<dbReference type="Pfam" id="PF01814">
    <property type="entry name" value="Hemerythrin"/>
    <property type="match status" value="1"/>
</dbReference>